<keyword evidence="3" id="KW-0862">Zinc</keyword>
<feature type="non-terminal residue" evidence="7">
    <location>
        <position position="1"/>
    </location>
</feature>
<evidence type="ECO:0000256" key="1">
    <source>
        <dbReference type="ARBA" id="ARBA00022723"/>
    </source>
</evidence>
<feature type="compositionally biased region" description="Polar residues" evidence="5">
    <location>
        <begin position="273"/>
        <end position="284"/>
    </location>
</feature>
<evidence type="ECO:0000313" key="8">
    <source>
        <dbReference type="Proteomes" id="UP000654075"/>
    </source>
</evidence>
<dbReference type="AlphaFoldDB" id="A0A813FS19"/>
<dbReference type="SUPFAM" id="SSF90209">
    <property type="entry name" value="Ran binding protein zinc finger-like"/>
    <property type="match status" value="1"/>
</dbReference>
<gene>
    <name evidence="7" type="ORF">PGLA1383_LOCUS32802</name>
</gene>
<dbReference type="GO" id="GO:0008270">
    <property type="term" value="F:zinc ion binding"/>
    <property type="evidence" value="ECO:0007669"/>
    <property type="project" value="UniProtKB-KW"/>
</dbReference>
<dbReference type="Proteomes" id="UP000654075">
    <property type="component" value="Unassembled WGS sequence"/>
</dbReference>
<proteinExistence type="predicted"/>
<evidence type="ECO:0000256" key="5">
    <source>
        <dbReference type="SAM" id="MobiDB-lite"/>
    </source>
</evidence>
<sequence>MASRPWKQSGRTDEAIRENRHAEGDWKDLGWRDGEDEQQQQQQQQQQHRQGRWQKDERGHEDAGQQERERSRSHSWVNGHRRKRRGTPPSKLGKRWWTEQDTDDPTSFVGHITDLLVKVQERGRLMGDRGSNMKKIGGKLGKALGHDASRHGRPPFVQINEKNGWLEFEVELYDPFNDPQSFQTAAVAFRECIVELQRQGEVDRFGVKSRHCFRPPKVQPTDWECPNPRCGNLCFKKKKECEICKTPRGSAPSIEEKLTRGLVSDVPDEKASRQTSRPPKQAPT</sequence>
<feature type="domain" description="RanBP2-type" evidence="6">
    <location>
        <begin position="219"/>
        <end position="250"/>
    </location>
</feature>
<reference evidence="7" key="1">
    <citation type="submission" date="2021-02" db="EMBL/GenBank/DDBJ databases">
        <authorList>
            <person name="Dougan E. K."/>
            <person name="Rhodes N."/>
            <person name="Thang M."/>
            <person name="Chan C."/>
        </authorList>
    </citation>
    <scope>NUCLEOTIDE SEQUENCE</scope>
</reference>
<keyword evidence="1" id="KW-0479">Metal-binding</keyword>
<comment type="caution">
    <text evidence="7">The sequence shown here is derived from an EMBL/GenBank/DDBJ whole genome shotgun (WGS) entry which is preliminary data.</text>
</comment>
<feature type="compositionally biased region" description="Basic and acidic residues" evidence="5">
    <location>
        <begin position="10"/>
        <end position="33"/>
    </location>
</feature>
<dbReference type="InterPro" id="IPR036443">
    <property type="entry name" value="Znf_RanBP2_sf"/>
</dbReference>
<dbReference type="SMART" id="SM00547">
    <property type="entry name" value="ZnF_RBZ"/>
    <property type="match status" value="1"/>
</dbReference>
<name>A0A813FS19_POLGL</name>
<keyword evidence="2 4" id="KW-0863">Zinc-finger</keyword>
<protein>
    <recommendedName>
        <fullName evidence="6">RanBP2-type domain-containing protein</fullName>
    </recommendedName>
</protein>
<feature type="compositionally biased region" description="Basic and acidic residues" evidence="5">
    <location>
        <begin position="53"/>
        <end position="72"/>
    </location>
</feature>
<feature type="region of interest" description="Disordered" evidence="5">
    <location>
        <begin position="247"/>
        <end position="284"/>
    </location>
</feature>
<evidence type="ECO:0000259" key="6">
    <source>
        <dbReference type="PROSITE" id="PS50199"/>
    </source>
</evidence>
<organism evidence="7 8">
    <name type="scientific">Polarella glacialis</name>
    <name type="common">Dinoflagellate</name>
    <dbReference type="NCBI Taxonomy" id="89957"/>
    <lineage>
        <taxon>Eukaryota</taxon>
        <taxon>Sar</taxon>
        <taxon>Alveolata</taxon>
        <taxon>Dinophyceae</taxon>
        <taxon>Suessiales</taxon>
        <taxon>Suessiaceae</taxon>
        <taxon>Polarella</taxon>
    </lineage>
</organism>
<keyword evidence="8" id="KW-1185">Reference proteome</keyword>
<evidence type="ECO:0000313" key="7">
    <source>
        <dbReference type="EMBL" id="CAE8615085.1"/>
    </source>
</evidence>
<dbReference type="Gene3D" id="4.10.1060.10">
    <property type="entry name" value="Zinc finger, RanBP2-type"/>
    <property type="match status" value="1"/>
</dbReference>
<feature type="region of interest" description="Disordered" evidence="5">
    <location>
        <begin position="1"/>
        <end position="103"/>
    </location>
</feature>
<accession>A0A813FS19</accession>
<evidence type="ECO:0000256" key="2">
    <source>
        <dbReference type="ARBA" id="ARBA00022771"/>
    </source>
</evidence>
<dbReference type="PROSITE" id="PS50199">
    <property type="entry name" value="ZF_RANBP2_2"/>
    <property type="match status" value="1"/>
</dbReference>
<dbReference type="InterPro" id="IPR001876">
    <property type="entry name" value="Znf_RanBP2"/>
</dbReference>
<dbReference type="OrthoDB" id="1668162at2759"/>
<evidence type="ECO:0000256" key="4">
    <source>
        <dbReference type="PROSITE-ProRule" id="PRU00322"/>
    </source>
</evidence>
<evidence type="ECO:0000256" key="3">
    <source>
        <dbReference type="ARBA" id="ARBA00022833"/>
    </source>
</evidence>
<dbReference type="EMBL" id="CAJNNV010025558">
    <property type="protein sequence ID" value="CAE8615085.1"/>
    <property type="molecule type" value="Genomic_DNA"/>
</dbReference>